<evidence type="ECO:0000259" key="10">
    <source>
        <dbReference type="PROSITE" id="PS50109"/>
    </source>
</evidence>
<dbReference type="InterPro" id="IPR000014">
    <property type="entry name" value="PAS"/>
</dbReference>
<dbReference type="InterPro" id="IPR001610">
    <property type="entry name" value="PAC"/>
</dbReference>
<evidence type="ECO:0000256" key="2">
    <source>
        <dbReference type="ARBA" id="ARBA00012438"/>
    </source>
</evidence>
<evidence type="ECO:0000256" key="1">
    <source>
        <dbReference type="ARBA" id="ARBA00000085"/>
    </source>
</evidence>
<feature type="domain" description="PAC" evidence="12">
    <location>
        <begin position="103"/>
        <end position="155"/>
    </location>
</feature>
<comment type="catalytic activity">
    <reaction evidence="1">
        <text>ATP + protein L-histidine = ADP + protein N-phospho-L-histidine.</text>
        <dbReference type="EC" id="2.7.13.3"/>
    </reaction>
</comment>
<dbReference type="Pfam" id="PF13426">
    <property type="entry name" value="PAS_9"/>
    <property type="match status" value="1"/>
</dbReference>
<dbReference type="SMART" id="SM00387">
    <property type="entry name" value="HATPase_c"/>
    <property type="match status" value="1"/>
</dbReference>
<evidence type="ECO:0000313" key="13">
    <source>
        <dbReference type="EMBL" id="NJR77113.1"/>
    </source>
</evidence>
<sequence length="511" mass="54914">MRRLLQRVRSPLPQADRAPAPTGAELPTDEALTLLIDGAMNYAIYMLDPAGRVAIWNRGAQRIKGWCEREIVGRSSDLFYLPQDVAAGKPARDLARATALGRFEEETWRMRKDGSSFLANVTITALRGPGGELRGFGKVVRDITEQRVAQAAIEQRESQLAAVLATVPDAMILVDAAWRIASFSRTAERLFGHAEGDVVGRHVGVLLQPEAGTDLFEAATPPLVGRRVLGRRSDGATFACELAIDRMGTGGASSFIIFMRDLTERERTLGELDDLRSKLAQAARASVLGVMGSALAHELNQPIAAAINYAEASRDLLARQAGAGPIDEALAGVVQETLRAGGIVRQLRNFVARGELDRLPCDLAAVVGESCRMLADMLEQRGVTLRLDLGHGGEAVLIERIQIHQVLVNLMRNAVEAMADAEPRVLSIATRRQGAMVEVRVEDTGPGIAADVADTLFLPFTTGKADGMGIGLSICRTIVEVHGGAIAATRRDGKTRVGFTLPIAHPAHDRA</sequence>
<dbReference type="Pfam" id="PF00989">
    <property type="entry name" value="PAS"/>
    <property type="match status" value="1"/>
</dbReference>
<dbReference type="InterPro" id="IPR035965">
    <property type="entry name" value="PAS-like_dom_sf"/>
</dbReference>
<dbReference type="InterPro" id="IPR000700">
    <property type="entry name" value="PAS-assoc_C"/>
</dbReference>
<dbReference type="SMART" id="SM00091">
    <property type="entry name" value="PAS"/>
    <property type="match status" value="2"/>
</dbReference>
<gene>
    <name evidence="13" type="ORF">HBH26_00605</name>
</gene>
<feature type="region of interest" description="Disordered" evidence="9">
    <location>
        <begin position="1"/>
        <end position="25"/>
    </location>
</feature>
<dbReference type="SUPFAM" id="SSF47384">
    <property type="entry name" value="Homodimeric domain of signal transducing histidine kinase"/>
    <property type="match status" value="1"/>
</dbReference>
<dbReference type="PROSITE" id="PS50112">
    <property type="entry name" value="PAS"/>
    <property type="match status" value="2"/>
</dbReference>
<dbReference type="InterPro" id="IPR003661">
    <property type="entry name" value="HisK_dim/P_dom"/>
</dbReference>
<name>A0ABX1CGH0_9SPHN</name>
<dbReference type="InterPro" id="IPR013767">
    <property type="entry name" value="PAS_fold"/>
</dbReference>
<dbReference type="SUPFAM" id="SSF55785">
    <property type="entry name" value="PYP-like sensor domain (PAS domain)"/>
    <property type="match status" value="2"/>
</dbReference>
<keyword evidence="6" id="KW-0418">Kinase</keyword>
<feature type="domain" description="PAS" evidence="11">
    <location>
        <begin position="28"/>
        <end position="84"/>
    </location>
</feature>
<evidence type="ECO:0000256" key="8">
    <source>
        <dbReference type="ARBA" id="ARBA00023012"/>
    </source>
</evidence>
<dbReference type="Gene3D" id="3.30.565.10">
    <property type="entry name" value="Histidine kinase-like ATPase, C-terminal domain"/>
    <property type="match status" value="1"/>
</dbReference>
<keyword evidence="14" id="KW-1185">Reference proteome</keyword>
<dbReference type="Proteomes" id="UP000732399">
    <property type="component" value="Unassembled WGS sequence"/>
</dbReference>
<keyword evidence="7" id="KW-0067">ATP-binding</keyword>
<dbReference type="PANTHER" id="PTHR43065:SF46">
    <property type="entry name" value="C4-DICARBOXYLATE TRANSPORT SENSOR PROTEIN DCTB"/>
    <property type="match status" value="1"/>
</dbReference>
<dbReference type="EC" id="2.7.13.3" evidence="2"/>
<keyword evidence="4" id="KW-0808">Transferase</keyword>
<dbReference type="SMART" id="SM00086">
    <property type="entry name" value="PAC"/>
    <property type="match status" value="2"/>
</dbReference>
<dbReference type="InterPro" id="IPR004358">
    <property type="entry name" value="Sig_transdc_His_kin-like_C"/>
</dbReference>
<dbReference type="RefSeq" id="WP_168132623.1">
    <property type="nucleotide sequence ID" value="NZ_JAAVJH010000001.1"/>
</dbReference>
<evidence type="ECO:0000256" key="4">
    <source>
        <dbReference type="ARBA" id="ARBA00022679"/>
    </source>
</evidence>
<feature type="domain" description="PAS" evidence="11">
    <location>
        <begin position="156"/>
        <end position="210"/>
    </location>
</feature>
<dbReference type="EMBL" id="JAAVJH010000001">
    <property type="protein sequence ID" value="NJR77113.1"/>
    <property type="molecule type" value="Genomic_DNA"/>
</dbReference>
<dbReference type="PROSITE" id="PS50113">
    <property type="entry name" value="PAC"/>
    <property type="match status" value="1"/>
</dbReference>
<dbReference type="Gene3D" id="3.30.450.20">
    <property type="entry name" value="PAS domain"/>
    <property type="match status" value="2"/>
</dbReference>
<dbReference type="Gene3D" id="1.10.287.130">
    <property type="match status" value="1"/>
</dbReference>
<evidence type="ECO:0000259" key="11">
    <source>
        <dbReference type="PROSITE" id="PS50112"/>
    </source>
</evidence>
<proteinExistence type="predicted"/>
<evidence type="ECO:0000256" key="5">
    <source>
        <dbReference type="ARBA" id="ARBA00022741"/>
    </source>
</evidence>
<protein>
    <recommendedName>
        <fullName evidence="2">histidine kinase</fullName>
        <ecNumber evidence="2">2.7.13.3</ecNumber>
    </recommendedName>
</protein>
<dbReference type="SUPFAM" id="SSF55874">
    <property type="entry name" value="ATPase domain of HSP90 chaperone/DNA topoisomerase II/histidine kinase"/>
    <property type="match status" value="1"/>
</dbReference>
<dbReference type="CDD" id="cd00130">
    <property type="entry name" value="PAS"/>
    <property type="match status" value="2"/>
</dbReference>
<dbReference type="SMART" id="SM00388">
    <property type="entry name" value="HisKA"/>
    <property type="match status" value="1"/>
</dbReference>
<organism evidence="13 14">
    <name type="scientific">Sphingomonas corticis</name>
    <dbReference type="NCBI Taxonomy" id="2722791"/>
    <lineage>
        <taxon>Bacteria</taxon>
        <taxon>Pseudomonadati</taxon>
        <taxon>Pseudomonadota</taxon>
        <taxon>Alphaproteobacteria</taxon>
        <taxon>Sphingomonadales</taxon>
        <taxon>Sphingomonadaceae</taxon>
        <taxon>Sphingomonas</taxon>
    </lineage>
</organism>
<evidence type="ECO:0000256" key="7">
    <source>
        <dbReference type="ARBA" id="ARBA00022840"/>
    </source>
</evidence>
<keyword evidence="8" id="KW-0902">Two-component regulatory system</keyword>
<accession>A0ABX1CGH0</accession>
<dbReference type="InterPro" id="IPR036097">
    <property type="entry name" value="HisK_dim/P_sf"/>
</dbReference>
<comment type="caution">
    <text evidence="13">The sequence shown here is derived from an EMBL/GenBank/DDBJ whole genome shotgun (WGS) entry which is preliminary data.</text>
</comment>
<dbReference type="PANTHER" id="PTHR43065">
    <property type="entry name" value="SENSOR HISTIDINE KINASE"/>
    <property type="match status" value="1"/>
</dbReference>
<dbReference type="InterPro" id="IPR003594">
    <property type="entry name" value="HATPase_dom"/>
</dbReference>
<evidence type="ECO:0000259" key="12">
    <source>
        <dbReference type="PROSITE" id="PS50113"/>
    </source>
</evidence>
<evidence type="ECO:0000256" key="3">
    <source>
        <dbReference type="ARBA" id="ARBA00022553"/>
    </source>
</evidence>
<dbReference type="PROSITE" id="PS50109">
    <property type="entry name" value="HIS_KIN"/>
    <property type="match status" value="1"/>
</dbReference>
<dbReference type="NCBIfam" id="TIGR00229">
    <property type="entry name" value="sensory_box"/>
    <property type="match status" value="2"/>
</dbReference>
<dbReference type="InterPro" id="IPR005467">
    <property type="entry name" value="His_kinase_dom"/>
</dbReference>
<dbReference type="Pfam" id="PF02518">
    <property type="entry name" value="HATPase_c"/>
    <property type="match status" value="1"/>
</dbReference>
<keyword evidence="5" id="KW-0547">Nucleotide-binding</keyword>
<evidence type="ECO:0000313" key="14">
    <source>
        <dbReference type="Proteomes" id="UP000732399"/>
    </source>
</evidence>
<dbReference type="PRINTS" id="PR00344">
    <property type="entry name" value="BCTRLSENSOR"/>
</dbReference>
<keyword evidence="3" id="KW-0597">Phosphoprotein</keyword>
<dbReference type="CDD" id="cd00082">
    <property type="entry name" value="HisKA"/>
    <property type="match status" value="1"/>
</dbReference>
<evidence type="ECO:0000256" key="9">
    <source>
        <dbReference type="SAM" id="MobiDB-lite"/>
    </source>
</evidence>
<reference evidence="13 14" key="1">
    <citation type="submission" date="2020-03" db="EMBL/GenBank/DDBJ databases">
        <authorList>
            <person name="Wang L."/>
            <person name="He N."/>
            <person name="Li Y."/>
            <person name="Fang Y."/>
            <person name="Zhang F."/>
        </authorList>
    </citation>
    <scope>NUCLEOTIDE SEQUENCE [LARGE SCALE GENOMIC DNA]</scope>
    <source>
        <strain evidence="13 14">36D10-4-7</strain>
    </source>
</reference>
<dbReference type="InterPro" id="IPR036890">
    <property type="entry name" value="HATPase_C_sf"/>
</dbReference>
<evidence type="ECO:0000256" key="6">
    <source>
        <dbReference type="ARBA" id="ARBA00022777"/>
    </source>
</evidence>
<feature type="domain" description="Histidine kinase" evidence="10">
    <location>
        <begin position="294"/>
        <end position="505"/>
    </location>
</feature>